<evidence type="ECO:0000256" key="1">
    <source>
        <dbReference type="SAM" id="Coils"/>
    </source>
</evidence>
<dbReference type="AlphaFoldDB" id="A0A8J2YJR3"/>
<dbReference type="EMBL" id="BMIR01000014">
    <property type="protein sequence ID" value="GGE47441.1"/>
    <property type="molecule type" value="Genomic_DNA"/>
</dbReference>
<dbReference type="RefSeq" id="WP_188695298.1">
    <property type="nucleotide sequence ID" value="NZ_BMIR01000014.1"/>
</dbReference>
<evidence type="ECO:0000313" key="2">
    <source>
        <dbReference type="EMBL" id="GGE47441.1"/>
    </source>
</evidence>
<name>A0A8J2YJR3_9BACL</name>
<comment type="caution">
    <text evidence="2">The sequence shown here is derived from an EMBL/GenBank/DDBJ whole genome shotgun (WGS) entry which is preliminary data.</text>
</comment>
<dbReference type="Proteomes" id="UP000628775">
    <property type="component" value="Unassembled WGS sequence"/>
</dbReference>
<accession>A0A8J2YJR3</accession>
<proteinExistence type="predicted"/>
<keyword evidence="3" id="KW-1185">Reference proteome</keyword>
<reference evidence="2" key="2">
    <citation type="submission" date="2020-09" db="EMBL/GenBank/DDBJ databases">
        <authorList>
            <person name="Sun Q."/>
            <person name="Zhou Y."/>
        </authorList>
    </citation>
    <scope>NUCLEOTIDE SEQUENCE</scope>
    <source>
        <strain evidence="2">CGMCC 1.15371</strain>
    </source>
</reference>
<dbReference type="InterPro" id="IPR058600">
    <property type="entry name" value="YhjD-like"/>
</dbReference>
<organism evidence="2 3">
    <name type="scientific">Pullulanibacillus camelliae</name>
    <dbReference type="NCBI Taxonomy" id="1707096"/>
    <lineage>
        <taxon>Bacteria</taxon>
        <taxon>Bacillati</taxon>
        <taxon>Bacillota</taxon>
        <taxon>Bacilli</taxon>
        <taxon>Bacillales</taxon>
        <taxon>Sporolactobacillaceae</taxon>
        <taxon>Pullulanibacillus</taxon>
    </lineage>
</organism>
<dbReference type="Pfam" id="PF26325">
    <property type="entry name" value="YhjD"/>
    <property type="match status" value="1"/>
</dbReference>
<feature type="coiled-coil region" evidence="1">
    <location>
        <begin position="45"/>
        <end position="72"/>
    </location>
</feature>
<reference evidence="2" key="1">
    <citation type="journal article" date="2014" name="Int. J. Syst. Evol. Microbiol.">
        <title>Complete genome sequence of Corynebacterium casei LMG S-19264T (=DSM 44701T), isolated from a smear-ripened cheese.</title>
        <authorList>
            <consortium name="US DOE Joint Genome Institute (JGI-PGF)"/>
            <person name="Walter F."/>
            <person name="Albersmeier A."/>
            <person name="Kalinowski J."/>
            <person name="Ruckert C."/>
        </authorList>
    </citation>
    <scope>NUCLEOTIDE SEQUENCE</scope>
    <source>
        <strain evidence="2">CGMCC 1.15371</strain>
    </source>
</reference>
<gene>
    <name evidence="2" type="ORF">GCM10011391_27810</name>
</gene>
<sequence length="118" mass="14153">MSIYLTKDEDNLIQNYVLLPLTIRVIENDLKQLETSKLKFKSPYRLLLEQTLKQLKDELRDTKTEVFKQNMRFYRKGELSYEAWVRGWEHKIIYHPSLASAWVENKIISLFPISHIPD</sequence>
<protein>
    <submittedName>
        <fullName evidence="2">Uncharacterized protein</fullName>
    </submittedName>
</protein>
<evidence type="ECO:0000313" key="3">
    <source>
        <dbReference type="Proteomes" id="UP000628775"/>
    </source>
</evidence>
<keyword evidence="1" id="KW-0175">Coiled coil</keyword>